<dbReference type="SMART" id="SM00382">
    <property type="entry name" value="AAA"/>
    <property type="match status" value="1"/>
</dbReference>
<name>A0A8J3FF60_9BACI</name>
<dbReference type="InterPro" id="IPR025944">
    <property type="entry name" value="Sigma_54_int_dom_CS"/>
</dbReference>
<dbReference type="Proteomes" id="UP000637720">
    <property type="component" value="Unassembled WGS sequence"/>
</dbReference>
<dbReference type="Gene3D" id="1.10.10.60">
    <property type="entry name" value="Homeodomain-like"/>
    <property type="match status" value="1"/>
</dbReference>
<dbReference type="CDD" id="cd00130">
    <property type="entry name" value="PAS"/>
    <property type="match status" value="1"/>
</dbReference>
<dbReference type="PROSITE" id="PS50112">
    <property type="entry name" value="PAS"/>
    <property type="match status" value="1"/>
</dbReference>
<dbReference type="InterPro" id="IPR058031">
    <property type="entry name" value="AAA_lid_NorR"/>
</dbReference>
<evidence type="ECO:0000256" key="4">
    <source>
        <dbReference type="ARBA" id="ARBA00023125"/>
    </source>
</evidence>
<dbReference type="Gene3D" id="1.10.8.60">
    <property type="match status" value="1"/>
</dbReference>
<evidence type="ECO:0000259" key="6">
    <source>
        <dbReference type="PROSITE" id="PS50045"/>
    </source>
</evidence>
<organism evidence="8 9">
    <name type="scientific">Calditerricola satsumensis</name>
    <dbReference type="NCBI Taxonomy" id="373054"/>
    <lineage>
        <taxon>Bacteria</taxon>
        <taxon>Bacillati</taxon>
        <taxon>Bacillota</taxon>
        <taxon>Bacilli</taxon>
        <taxon>Bacillales</taxon>
        <taxon>Bacillaceae</taxon>
        <taxon>Calditerricola</taxon>
    </lineage>
</organism>
<dbReference type="Pfam" id="PF02954">
    <property type="entry name" value="HTH_8"/>
    <property type="match status" value="1"/>
</dbReference>
<proteinExistence type="predicted"/>
<dbReference type="InterPro" id="IPR025943">
    <property type="entry name" value="Sigma_54_int_dom_ATP-bd_2"/>
</dbReference>
<sequence length="503" mass="54967">MGEKAIAVQGLEQSAVAPETPLSSGHTLSVVLDAAYEGIVVVDAQGIIREINSAYCRFLGVRREEAIGRHVTEVIDNTRMHIVVQTGIPERGCIQRVRGQEVVVHRIPIWEGGRVIGAVGLVVFRSVSELVELLERIQETVRAESNPKAKVPDESAAGAVPAGIREGRDPFAALLGRSEALETVKRLARKAARTPSTVLITGESGTGKELLARAIHAASPFAEGPFVSVNCAAIPENLLEAELFGYEEGAFTGARKGGKPGKIELADGGTLFLDEIGDMPLAMQAKLLRVLEERRVERVGGVTSRPVRVRVIAATNRSLEEMVRKGAFRADLYYRLNIIRLHLPPLRERRTDIPLLLSHHLERVVRRYRLPAKSFTKEAVSILLAYHWPGNVRELVNTVEALVNLVDGPDIRPEDLPPHIRSAAKTPDGQGAEEAQEELSLVREVKRAAEERERERILAALSQAGGNKAKAARLLGIHRSTLYEKLRKYGLLPSAAPPAKRAT</sequence>
<dbReference type="PANTHER" id="PTHR32071">
    <property type="entry name" value="TRANSCRIPTIONAL REGULATORY PROTEIN"/>
    <property type="match status" value="1"/>
</dbReference>
<dbReference type="PROSITE" id="PS00688">
    <property type="entry name" value="SIGMA54_INTERACT_3"/>
    <property type="match status" value="1"/>
</dbReference>
<dbReference type="InterPro" id="IPR013767">
    <property type="entry name" value="PAS_fold"/>
</dbReference>
<dbReference type="PRINTS" id="PR01590">
    <property type="entry name" value="HTHFIS"/>
</dbReference>
<comment type="caution">
    <text evidence="8">The sequence shown here is derived from an EMBL/GenBank/DDBJ whole genome shotgun (WGS) entry which is preliminary data.</text>
</comment>
<evidence type="ECO:0000313" key="8">
    <source>
        <dbReference type="EMBL" id="GGK03352.1"/>
    </source>
</evidence>
<dbReference type="GO" id="GO:0005524">
    <property type="term" value="F:ATP binding"/>
    <property type="evidence" value="ECO:0007669"/>
    <property type="project" value="UniProtKB-KW"/>
</dbReference>
<evidence type="ECO:0000256" key="5">
    <source>
        <dbReference type="ARBA" id="ARBA00023163"/>
    </source>
</evidence>
<dbReference type="Pfam" id="PF25601">
    <property type="entry name" value="AAA_lid_14"/>
    <property type="match status" value="1"/>
</dbReference>
<dbReference type="Pfam" id="PF00989">
    <property type="entry name" value="PAS"/>
    <property type="match status" value="1"/>
</dbReference>
<evidence type="ECO:0000256" key="3">
    <source>
        <dbReference type="ARBA" id="ARBA00023015"/>
    </source>
</evidence>
<dbReference type="CDD" id="cd00009">
    <property type="entry name" value="AAA"/>
    <property type="match status" value="1"/>
</dbReference>
<dbReference type="SUPFAM" id="SSF52540">
    <property type="entry name" value="P-loop containing nucleoside triphosphate hydrolases"/>
    <property type="match status" value="1"/>
</dbReference>
<dbReference type="Pfam" id="PF00158">
    <property type="entry name" value="Sigma54_activat"/>
    <property type="match status" value="1"/>
</dbReference>
<evidence type="ECO:0000256" key="2">
    <source>
        <dbReference type="ARBA" id="ARBA00022840"/>
    </source>
</evidence>
<keyword evidence="9" id="KW-1185">Reference proteome</keyword>
<dbReference type="RefSeq" id="WP_229725797.1">
    <property type="nucleotide sequence ID" value="NZ_BMOF01000036.1"/>
</dbReference>
<keyword evidence="3" id="KW-0805">Transcription regulation</keyword>
<reference evidence="8" key="2">
    <citation type="submission" date="2020-09" db="EMBL/GenBank/DDBJ databases">
        <authorList>
            <person name="Sun Q."/>
            <person name="Ohkuma M."/>
        </authorList>
    </citation>
    <scope>NUCLEOTIDE SEQUENCE</scope>
    <source>
        <strain evidence="8">JCM 14719</strain>
    </source>
</reference>
<dbReference type="SUPFAM" id="SSF55785">
    <property type="entry name" value="PYP-like sensor domain (PAS domain)"/>
    <property type="match status" value="1"/>
</dbReference>
<keyword evidence="4" id="KW-0238">DNA-binding</keyword>
<protein>
    <submittedName>
        <fullName evidence="8">Sigma-54-dependent Fis family transcriptional regulator</fullName>
    </submittedName>
</protein>
<keyword evidence="1" id="KW-0547">Nucleotide-binding</keyword>
<dbReference type="NCBIfam" id="TIGR00229">
    <property type="entry name" value="sensory_box"/>
    <property type="match status" value="1"/>
</dbReference>
<dbReference type="InterPro" id="IPR027417">
    <property type="entry name" value="P-loop_NTPase"/>
</dbReference>
<evidence type="ECO:0000256" key="1">
    <source>
        <dbReference type="ARBA" id="ARBA00022741"/>
    </source>
</evidence>
<dbReference type="InterPro" id="IPR000014">
    <property type="entry name" value="PAS"/>
</dbReference>
<dbReference type="GO" id="GO:0043565">
    <property type="term" value="F:sequence-specific DNA binding"/>
    <property type="evidence" value="ECO:0007669"/>
    <property type="project" value="InterPro"/>
</dbReference>
<dbReference type="InterPro" id="IPR025662">
    <property type="entry name" value="Sigma_54_int_dom_ATP-bd_1"/>
</dbReference>
<dbReference type="Gene3D" id="3.30.450.20">
    <property type="entry name" value="PAS domain"/>
    <property type="match status" value="1"/>
</dbReference>
<dbReference type="InterPro" id="IPR002197">
    <property type="entry name" value="HTH_Fis"/>
</dbReference>
<dbReference type="InterPro" id="IPR003593">
    <property type="entry name" value="AAA+_ATPase"/>
</dbReference>
<feature type="domain" description="PAS" evidence="7">
    <location>
        <begin position="24"/>
        <end position="75"/>
    </location>
</feature>
<dbReference type="GO" id="GO:0006355">
    <property type="term" value="P:regulation of DNA-templated transcription"/>
    <property type="evidence" value="ECO:0007669"/>
    <property type="project" value="InterPro"/>
</dbReference>
<dbReference type="PROSITE" id="PS50045">
    <property type="entry name" value="SIGMA54_INTERACT_4"/>
    <property type="match status" value="1"/>
</dbReference>
<evidence type="ECO:0000259" key="7">
    <source>
        <dbReference type="PROSITE" id="PS50112"/>
    </source>
</evidence>
<dbReference type="FunFam" id="3.40.50.300:FF:000006">
    <property type="entry name" value="DNA-binding transcriptional regulator NtrC"/>
    <property type="match status" value="1"/>
</dbReference>
<dbReference type="EMBL" id="BMOF01000036">
    <property type="protein sequence ID" value="GGK03352.1"/>
    <property type="molecule type" value="Genomic_DNA"/>
</dbReference>
<accession>A0A8J3FF60</accession>
<dbReference type="InterPro" id="IPR002078">
    <property type="entry name" value="Sigma_54_int"/>
</dbReference>
<dbReference type="SUPFAM" id="SSF46689">
    <property type="entry name" value="Homeodomain-like"/>
    <property type="match status" value="1"/>
</dbReference>
<evidence type="ECO:0000313" key="9">
    <source>
        <dbReference type="Proteomes" id="UP000637720"/>
    </source>
</evidence>
<keyword evidence="2" id="KW-0067">ATP-binding</keyword>
<dbReference type="AlphaFoldDB" id="A0A8J3FF60"/>
<dbReference type="InterPro" id="IPR035965">
    <property type="entry name" value="PAS-like_dom_sf"/>
</dbReference>
<dbReference type="PROSITE" id="PS00675">
    <property type="entry name" value="SIGMA54_INTERACT_1"/>
    <property type="match status" value="1"/>
</dbReference>
<keyword evidence="5" id="KW-0804">Transcription</keyword>
<dbReference type="Gene3D" id="3.40.50.300">
    <property type="entry name" value="P-loop containing nucleotide triphosphate hydrolases"/>
    <property type="match status" value="1"/>
</dbReference>
<reference evidence="8" key="1">
    <citation type="journal article" date="2014" name="Int. J. Syst. Evol. Microbiol.">
        <title>Complete genome sequence of Corynebacterium casei LMG S-19264T (=DSM 44701T), isolated from a smear-ripened cheese.</title>
        <authorList>
            <consortium name="US DOE Joint Genome Institute (JGI-PGF)"/>
            <person name="Walter F."/>
            <person name="Albersmeier A."/>
            <person name="Kalinowski J."/>
            <person name="Ruckert C."/>
        </authorList>
    </citation>
    <scope>NUCLEOTIDE SEQUENCE</scope>
    <source>
        <strain evidence="8">JCM 14719</strain>
    </source>
</reference>
<feature type="domain" description="Sigma-54 factor interaction" evidence="6">
    <location>
        <begin position="174"/>
        <end position="404"/>
    </location>
</feature>
<dbReference type="InterPro" id="IPR009057">
    <property type="entry name" value="Homeodomain-like_sf"/>
</dbReference>
<dbReference type="SMART" id="SM00091">
    <property type="entry name" value="PAS"/>
    <property type="match status" value="1"/>
</dbReference>
<dbReference type="PROSITE" id="PS00676">
    <property type="entry name" value="SIGMA54_INTERACT_2"/>
    <property type="match status" value="1"/>
</dbReference>
<gene>
    <name evidence="8" type="ORF">GCM10007043_16870</name>
</gene>